<accession>A0A8S4RVD6</accession>
<evidence type="ECO:0000313" key="1">
    <source>
        <dbReference type="EMBL" id="CAH2240876.1"/>
    </source>
</evidence>
<keyword evidence="2" id="KW-1185">Reference proteome</keyword>
<dbReference type="OrthoDB" id="7475696at2759"/>
<gene>
    <name evidence="1" type="primary">jg9613</name>
    <name evidence="1" type="ORF">PAEG_LOCUS17360</name>
</gene>
<dbReference type="AlphaFoldDB" id="A0A8S4RVD6"/>
<organism evidence="1 2">
    <name type="scientific">Pararge aegeria aegeria</name>
    <dbReference type="NCBI Taxonomy" id="348720"/>
    <lineage>
        <taxon>Eukaryota</taxon>
        <taxon>Metazoa</taxon>
        <taxon>Ecdysozoa</taxon>
        <taxon>Arthropoda</taxon>
        <taxon>Hexapoda</taxon>
        <taxon>Insecta</taxon>
        <taxon>Pterygota</taxon>
        <taxon>Neoptera</taxon>
        <taxon>Endopterygota</taxon>
        <taxon>Lepidoptera</taxon>
        <taxon>Glossata</taxon>
        <taxon>Ditrysia</taxon>
        <taxon>Papilionoidea</taxon>
        <taxon>Nymphalidae</taxon>
        <taxon>Satyrinae</taxon>
        <taxon>Satyrini</taxon>
        <taxon>Parargina</taxon>
        <taxon>Pararge</taxon>
    </lineage>
</organism>
<dbReference type="Proteomes" id="UP000838756">
    <property type="component" value="Unassembled WGS sequence"/>
</dbReference>
<dbReference type="EMBL" id="CAKXAJ010025557">
    <property type="protein sequence ID" value="CAH2240876.1"/>
    <property type="molecule type" value="Genomic_DNA"/>
</dbReference>
<proteinExistence type="predicted"/>
<name>A0A8S4RVD6_9NEOP</name>
<evidence type="ECO:0000313" key="2">
    <source>
        <dbReference type="Proteomes" id="UP000838756"/>
    </source>
</evidence>
<reference evidence="1" key="1">
    <citation type="submission" date="2022-03" db="EMBL/GenBank/DDBJ databases">
        <authorList>
            <person name="Lindestad O."/>
        </authorList>
    </citation>
    <scope>NUCLEOTIDE SEQUENCE</scope>
</reference>
<sequence length="108" mass="11607">MPCEMHLLRQGSNNAALTGTRSQFKHLETPTSIGSPSYVPGPLPLASRLLSFVGKSGSSPSPVACKDRIAFGTLVALVLTLRMWLSPSSHYRVILMYASKVPPIGLLE</sequence>
<comment type="caution">
    <text evidence="1">The sequence shown here is derived from an EMBL/GenBank/DDBJ whole genome shotgun (WGS) entry which is preliminary data.</text>
</comment>
<protein>
    <submittedName>
        <fullName evidence="1">Jg9613 protein</fullName>
    </submittedName>
</protein>